<dbReference type="AlphaFoldDB" id="A0A024GSW3"/>
<protein>
    <submittedName>
        <fullName evidence="1">Uncharacterized protein</fullName>
    </submittedName>
</protein>
<evidence type="ECO:0000313" key="2">
    <source>
        <dbReference type="Proteomes" id="UP000053237"/>
    </source>
</evidence>
<dbReference type="Proteomes" id="UP000053237">
    <property type="component" value="Unassembled WGS sequence"/>
</dbReference>
<keyword evidence="2" id="KW-1185">Reference proteome</keyword>
<dbReference type="InParanoid" id="A0A024GSW3"/>
<name>A0A024GSW3_9STRA</name>
<comment type="caution">
    <text evidence="1">The sequence shown here is derived from an EMBL/GenBank/DDBJ whole genome shotgun (WGS) entry which is preliminary data.</text>
</comment>
<sequence>MQDWSAQLQMFLKKHENRGKATSKAKDDRLNQILSKQLLRRLFLCEYVPLPKHLAEFDNYKLRRPKPSPYVTIVRYIAQVYCCWIAFHHFLALRFNIDWRCEIKQFL</sequence>
<gene>
    <name evidence="1" type="ORF">BN9_112670</name>
</gene>
<proteinExistence type="predicted"/>
<dbReference type="EMBL" id="CAIX01000347">
    <property type="protein sequence ID" value="CCI49821.1"/>
    <property type="molecule type" value="Genomic_DNA"/>
</dbReference>
<organism evidence="1 2">
    <name type="scientific">Albugo candida</name>
    <dbReference type="NCBI Taxonomy" id="65357"/>
    <lineage>
        <taxon>Eukaryota</taxon>
        <taxon>Sar</taxon>
        <taxon>Stramenopiles</taxon>
        <taxon>Oomycota</taxon>
        <taxon>Peronosporomycetes</taxon>
        <taxon>Albuginales</taxon>
        <taxon>Albuginaceae</taxon>
        <taxon>Albugo</taxon>
    </lineage>
</organism>
<evidence type="ECO:0000313" key="1">
    <source>
        <dbReference type="EMBL" id="CCI49821.1"/>
    </source>
</evidence>
<reference evidence="1 2" key="1">
    <citation type="submission" date="2012-05" db="EMBL/GenBank/DDBJ databases">
        <title>Recombination and specialization in a pathogen metapopulation.</title>
        <authorList>
            <person name="Gardiner A."/>
            <person name="Kemen E."/>
            <person name="Schultz-Larsen T."/>
            <person name="MacLean D."/>
            <person name="Van Oosterhout C."/>
            <person name="Jones J.D.G."/>
        </authorList>
    </citation>
    <scope>NUCLEOTIDE SEQUENCE [LARGE SCALE GENOMIC DNA]</scope>
    <source>
        <strain evidence="1 2">Ac Nc2</strain>
    </source>
</reference>
<accession>A0A024GSW3</accession>